<comment type="caution">
    <text evidence="4">The sequence shown here is derived from an EMBL/GenBank/DDBJ whole genome shotgun (WGS) entry which is preliminary data.</text>
</comment>
<dbReference type="SUPFAM" id="SSF53743">
    <property type="entry name" value="FucI/AraA N-terminal and middle domains"/>
    <property type="match status" value="1"/>
</dbReference>
<evidence type="ECO:0000256" key="1">
    <source>
        <dbReference type="ARBA" id="ARBA00023235"/>
    </source>
</evidence>
<accession>A0A2G9YB97</accession>
<dbReference type="InterPro" id="IPR009015">
    <property type="entry name" value="Fucose_isomerase_N/cen_sf"/>
</dbReference>
<protein>
    <recommendedName>
        <fullName evidence="3">L-fucose isomerase C-terminal domain-containing protein</fullName>
    </recommendedName>
</protein>
<dbReference type="AlphaFoldDB" id="A0A2G9YB97"/>
<dbReference type="Proteomes" id="UP000230392">
    <property type="component" value="Unassembled WGS sequence"/>
</dbReference>
<dbReference type="GO" id="GO:0019571">
    <property type="term" value="P:D-arabinose catabolic process"/>
    <property type="evidence" value="ECO:0007669"/>
    <property type="project" value="TreeGrafter"/>
</dbReference>
<dbReference type="GO" id="GO:0008790">
    <property type="term" value="F:arabinose isomerase activity"/>
    <property type="evidence" value="ECO:0007669"/>
    <property type="project" value="TreeGrafter"/>
</dbReference>
<keyword evidence="2" id="KW-0119">Carbohydrate metabolism</keyword>
<proteinExistence type="predicted"/>
<dbReference type="Pfam" id="PF02952">
    <property type="entry name" value="Fucose_iso_C"/>
    <property type="match status" value="1"/>
</dbReference>
<name>A0A2G9YB97_9BACT</name>
<feature type="non-terminal residue" evidence="4">
    <location>
        <position position="1"/>
    </location>
</feature>
<dbReference type="GO" id="GO:0005737">
    <property type="term" value="C:cytoplasm"/>
    <property type="evidence" value="ECO:0007669"/>
    <property type="project" value="InterPro"/>
</dbReference>
<dbReference type="EMBL" id="PCRF01000090">
    <property type="protein sequence ID" value="PIP16484.1"/>
    <property type="molecule type" value="Genomic_DNA"/>
</dbReference>
<reference evidence="4 5" key="1">
    <citation type="submission" date="2017-09" db="EMBL/GenBank/DDBJ databases">
        <title>Depth-based differentiation of microbial function through sediment-hosted aquifers and enrichment of novel symbionts in the deep terrestrial subsurface.</title>
        <authorList>
            <person name="Probst A.J."/>
            <person name="Ladd B."/>
            <person name="Jarett J.K."/>
            <person name="Geller-Mcgrath D.E."/>
            <person name="Sieber C.M."/>
            <person name="Emerson J.B."/>
            <person name="Anantharaman K."/>
            <person name="Thomas B.C."/>
            <person name="Malmstrom R."/>
            <person name="Stieglmeier M."/>
            <person name="Klingl A."/>
            <person name="Woyke T."/>
            <person name="Ryan C.M."/>
            <person name="Banfield J.F."/>
        </authorList>
    </citation>
    <scope>NUCLEOTIDE SEQUENCE [LARGE SCALE GENOMIC DNA]</scope>
    <source>
        <strain evidence="4">CG23_combo_of_CG06-09_8_20_14_all_48_7</strain>
    </source>
</reference>
<evidence type="ECO:0000256" key="2">
    <source>
        <dbReference type="ARBA" id="ARBA00023277"/>
    </source>
</evidence>
<dbReference type="InterPro" id="IPR038392">
    <property type="entry name" value="Fucose_isomerase_dom2_sf"/>
</dbReference>
<dbReference type="PANTHER" id="PTHR37840">
    <property type="entry name" value="L-FUCOSE ISOMERASE"/>
    <property type="match status" value="1"/>
</dbReference>
<gene>
    <name evidence="4" type="ORF">COX46_01955</name>
</gene>
<evidence type="ECO:0000313" key="4">
    <source>
        <dbReference type="EMBL" id="PIP16484.1"/>
    </source>
</evidence>
<dbReference type="PANTHER" id="PTHR37840:SF1">
    <property type="entry name" value="L-FUCOSE ISOMERASE"/>
    <property type="match status" value="1"/>
</dbReference>
<feature type="domain" description="L-fucose isomerase C-terminal" evidence="3">
    <location>
        <begin position="189"/>
        <end position="313"/>
    </location>
</feature>
<evidence type="ECO:0000259" key="3">
    <source>
        <dbReference type="Pfam" id="PF02952"/>
    </source>
</evidence>
<dbReference type="GO" id="GO:0042355">
    <property type="term" value="P:L-fucose catabolic process"/>
    <property type="evidence" value="ECO:0007669"/>
    <property type="project" value="TreeGrafter"/>
</dbReference>
<dbReference type="GO" id="GO:0030145">
    <property type="term" value="F:manganese ion binding"/>
    <property type="evidence" value="ECO:0007669"/>
    <property type="project" value="InterPro"/>
</dbReference>
<dbReference type="InterPro" id="IPR015888">
    <property type="entry name" value="Fuc_isomerase_C"/>
</dbReference>
<dbReference type="GO" id="GO:0008736">
    <property type="term" value="F:L-fucose isomerase activity"/>
    <property type="evidence" value="ECO:0007669"/>
    <property type="project" value="InterPro"/>
</dbReference>
<organism evidence="4 5">
    <name type="scientific">bacterium (Candidatus Ratteibacteria) CG23_combo_of_CG06-09_8_20_14_all_48_7</name>
    <dbReference type="NCBI Taxonomy" id="2014292"/>
    <lineage>
        <taxon>Bacteria</taxon>
        <taxon>Candidatus Ratteibacteria</taxon>
    </lineage>
</organism>
<evidence type="ECO:0000313" key="5">
    <source>
        <dbReference type="Proteomes" id="UP000230392"/>
    </source>
</evidence>
<keyword evidence="1" id="KW-0413">Isomerase</keyword>
<dbReference type="InterPro" id="IPR005763">
    <property type="entry name" value="Fucose_isomerase"/>
</dbReference>
<sequence length="318" mass="35547">KVKSFLSSACSAIGLRGQVLGVGGGRSMGMVTAVCDPNEVRLKFGVEIDSFEQMEVIDRAEKVPETRIDSFLKWMKQTFGPIKAREDAVKKQIRLYLALKEFSQEKGYDFMAIKCLPELPALYTTFCLAHAIMGDSEDDQGLKERFVLACEADINAALTMQILNLLSGGPVLFTDLTEFNLKEGFLTTCNCGSQPTDFAKSKKDVCWEREGVHEFQWKFGGTCPRHVAKPGKATVARLSRSAGKYEMLISLVDVIEMPLDKLSGLVRERPYTLIKLGCDRDTFLEAVRSNHIHLAYGDWLKELEEICQIFGIKPSVLK</sequence>
<dbReference type="Gene3D" id="3.40.275.10">
    <property type="entry name" value="L-fucose Isomerase, Chain A, domain 2"/>
    <property type="match status" value="1"/>
</dbReference>